<reference evidence="7 8" key="1">
    <citation type="submission" date="2018-08" db="EMBL/GenBank/DDBJ databases">
        <title>A genome reference for cultivated species of the human gut microbiota.</title>
        <authorList>
            <person name="Zou Y."/>
            <person name="Xue W."/>
            <person name="Luo G."/>
        </authorList>
    </citation>
    <scope>NUCLEOTIDE SEQUENCE [LARGE SCALE GENOMIC DNA]</scope>
    <source>
        <strain evidence="7 8">AF22-3AC</strain>
    </source>
</reference>
<sequence>MDIILKRLFSFMVVLFVGVSMFAGGTIKNVKKKAVDTQMTDETAALLYNIHQIQGKGTMLGQHDGVWMEEGKKITGHIHKLSGRLPAIASYDFMFITNVNNTEGSWFRIREHEIRERIIAANREGLFITMCWHYNDPYTQKTFYTKELPIEELKMMSFKSILPGGQNHERYKKDLRKVAEFSSSLRDDDGKLIPFIFRPFHEFDGEWFWWGAAYNEPEEFKDLWRFTVHYLRDILNVHNMLYAFSPDIKFDSREDYLLRYPGDDYVDILGFDDYEDFKYDKKRTNEARKRIRIVGALANEKKKPCALTEVGYFIKKDNPQKVDIKRMEYLLETISDMYEYLSYAVFWGNGGGVYCVPTQGDAGEEEFKSFLGQPFILLNDNK</sequence>
<evidence type="ECO:0000259" key="5">
    <source>
        <dbReference type="PROSITE" id="PS51764"/>
    </source>
</evidence>
<reference evidence="6" key="2">
    <citation type="submission" date="2023-08" db="EMBL/GenBank/DDBJ databases">
        <title>Reintroducing virulent viruses to syntetic microbiomes.</title>
        <authorList>
            <person name="Wilde J."/>
            <person name="Boyes R."/>
            <person name="Robinson A.V."/>
            <person name="Daisley B.A."/>
            <person name="Allen-Vercoe E."/>
        </authorList>
    </citation>
    <scope>NUCLEOTIDE SEQUENCE</scope>
    <source>
        <strain evidence="6">225I_12FAA</strain>
    </source>
</reference>
<evidence type="ECO:0000313" key="6">
    <source>
        <dbReference type="EMBL" id="MDT4514224.1"/>
    </source>
</evidence>
<dbReference type="Proteomes" id="UP000283341">
    <property type="component" value="Unassembled WGS sequence"/>
</dbReference>
<evidence type="ECO:0000313" key="8">
    <source>
        <dbReference type="Proteomes" id="UP000283341"/>
    </source>
</evidence>
<dbReference type="AlphaFoldDB" id="A0A412I458"/>
<evidence type="ECO:0000313" key="7">
    <source>
        <dbReference type="EMBL" id="RGS31595.1"/>
    </source>
</evidence>
<accession>A0A412I458</accession>
<proteinExistence type="inferred from homology"/>
<keyword evidence="3 4" id="KW-0326">Glycosidase</keyword>
<evidence type="ECO:0000256" key="4">
    <source>
        <dbReference type="PROSITE-ProRule" id="PRU01100"/>
    </source>
</evidence>
<dbReference type="SUPFAM" id="SSF51445">
    <property type="entry name" value="(Trans)glycosidases"/>
    <property type="match status" value="1"/>
</dbReference>
<comment type="caution">
    <text evidence="7">The sequence shown here is derived from an EMBL/GenBank/DDBJ whole genome shotgun (WGS) entry which is preliminary data.</text>
</comment>
<dbReference type="EMBL" id="QRVJ01000040">
    <property type="protein sequence ID" value="RGS31595.1"/>
    <property type="molecule type" value="Genomic_DNA"/>
</dbReference>
<dbReference type="GO" id="GO:0006080">
    <property type="term" value="P:substituted mannan metabolic process"/>
    <property type="evidence" value="ECO:0007669"/>
    <property type="project" value="InterPro"/>
</dbReference>
<organism evidence="7 8">
    <name type="scientific">Bacteroides cellulosilyticus</name>
    <dbReference type="NCBI Taxonomy" id="246787"/>
    <lineage>
        <taxon>Bacteria</taxon>
        <taxon>Pseudomonadati</taxon>
        <taxon>Bacteroidota</taxon>
        <taxon>Bacteroidia</taxon>
        <taxon>Bacteroidales</taxon>
        <taxon>Bacteroidaceae</taxon>
        <taxon>Bacteroides</taxon>
    </lineage>
</organism>
<dbReference type="GO" id="GO:0016985">
    <property type="term" value="F:mannan endo-1,4-beta-mannosidase activity"/>
    <property type="evidence" value="ECO:0007669"/>
    <property type="project" value="InterPro"/>
</dbReference>
<evidence type="ECO:0000256" key="1">
    <source>
        <dbReference type="ARBA" id="ARBA00007754"/>
    </source>
</evidence>
<feature type="domain" description="GH26" evidence="5">
    <location>
        <begin position="41"/>
        <end position="380"/>
    </location>
</feature>
<dbReference type="EMBL" id="JAVSNH010000002">
    <property type="protein sequence ID" value="MDT4514224.1"/>
    <property type="molecule type" value="Genomic_DNA"/>
</dbReference>
<dbReference type="Proteomes" id="UP001266995">
    <property type="component" value="Unassembled WGS sequence"/>
</dbReference>
<dbReference type="PROSITE" id="PS51764">
    <property type="entry name" value="GH26"/>
    <property type="match status" value="1"/>
</dbReference>
<protein>
    <submittedName>
        <fullName evidence="7">Beta-mannosidase</fullName>
    </submittedName>
    <submittedName>
        <fullName evidence="6">Glycosyl hydrolase</fullName>
    </submittedName>
</protein>
<evidence type="ECO:0000256" key="3">
    <source>
        <dbReference type="ARBA" id="ARBA00023295"/>
    </source>
</evidence>
<keyword evidence="2 4" id="KW-0378">Hydrolase</keyword>
<comment type="similarity">
    <text evidence="1 4">Belongs to the glycosyl hydrolase 26 family.</text>
</comment>
<dbReference type="RefSeq" id="WP_081750873.1">
    <property type="nucleotide sequence ID" value="NZ_JADMQL010000003.1"/>
</dbReference>
<feature type="active site" description="Nucleophile" evidence="4">
    <location>
        <position position="309"/>
    </location>
</feature>
<evidence type="ECO:0000256" key="2">
    <source>
        <dbReference type="ARBA" id="ARBA00022801"/>
    </source>
</evidence>
<dbReference type="Pfam" id="PF02156">
    <property type="entry name" value="Glyco_hydro_26"/>
    <property type="match status" value="1"/>
</dbReference>
<dbReference type="InterPro" id="IPR017853">
    <property type="entry name" value="GH"/>
</dbReference>
<gene>
    <name evidence="7" type="ORF">DWX97_24780</name>
    <name evidence="6" type="ORF">RO785_24995</name>
</gene>
<dbReference type="InterPro" id="IPR022790">
    <property type="entry name" value="GH26_dom"/>
</dbReference>
<dbReference type="PRINTS" id="PR00739">
    <property type="entry name" value="GLHYDRLASE26"/>
</dbReference>
<dbReference type="PANTHER" id="PTHR40079">
    <property type="entry name" value="MANNAN ENDO-1,4-BETA-MANNOSIDASE E-RELATED"/>
    <property type="match status" value="1"/>
</dbReference>
<feature type="active site" description="Proton donor" evidence="4">
    <location>
        <position position="202"/>
    </location>
</feature>
<dbReference type="Gene3D" id="3.20.20.80">
    <property type="entry name" value="Glycosidases"/>
    <property type="match status" value="1"/>
</dbReference>
<dbReference type="PANTHER" id="PTHR40079:SF4">
    <property type="entry name" value="GH26 DOMAIN-CONTAINING PROTEIN-RELATED"/>
    <property type="match status" value="1"/>
</dbReference>
<dbReference type="InterPro" id="IPR000805">
    <property type="entry name" value="Glyco_hydro_26"/>
</dbReference>
<name>A0A412I458_9BACE</name>